<protein>
    <submittedName>
        <fullName evidence="3">Phosphate transport system regulatory protein PhoU</fullName>
    </submittedName>
</protein>
<dbReference type="GO" id="GO:0045936">
    <property type="term" value="P:negative regulation of phosphate metabolic process"/>
    <property type="evidence" value="ECO:0007669"/>
    <property type="project" value="InterPro"/>
</dbReference>
<dbReference type="GO" id="GO:0006817">
    <property type="term" value="P:phosphate ion transport"/>
    <property type="evidence" value="ECO:0007669"/>
    <property type="project" value="UniProtKB-KW"/>
</dbReference>
<gene>
    <name evidence="3" type="primary">phoU</name>
    <name evidence="3" type="ORF">GCM10007304_47390</name>
</gene>
<dbReference type="Gene3D" id="1.20.58.220">
    <property type="entry name" value="Phosphate transport system protein phou homolog 2, domain 2"/>
    <property type="match status" value="1"/>
</dbReference>
<accession>A0A917LIE0</accession>
<evidence type="ECO:0000256" key="1">
    <source>
        <dbReference type="ARBA" id="ARBA00022592"/>
    </source>
</evidence>
<dbReference type="InterPro" id="IPR038078">
    <property type="entry name" value="PhoU-like_sf"/>
</dbReference>
<keyword evidence="4" id="KW-1185">Reference proteome</keyword>
<dbReference type="InterPro" id="IPR026022">
    <property type="entry name" value="PhoU_dom"/>
</dbReference>
<evidence type="ECO:0000313" key="3">
    <source>
        <dbReference type="EMBL" id="GGG28068.1"/>
    </source>
</evidence>
<keyword evidence="1" id="KW-0592">Phosphate transport</keyword>
<name>A0A917LIE0_9NOCA</name>
<dbReference type="Proteomes" id="UP000654257">
    <property type="component" value="Unassembled WGS sequence"/>
</dbReference>
<feature type="domain" description="PhoU" evidence="2">
    <location>
        <begin position="122"/>
        <end position="204"/>
    </location>
</feature>
<feature type="domain" description="PhoU" evidence="2">
    <location>
        <begin position="19"/>
        <end position="104"/>
    </location>
</feature>
<comment type="caution">
    <text evidence="3">The sequence shown here is derived from an EMBL/GenBank/DDBJ whole genome shotgun (WGS) entry which is preliminary data.</text>
</comment>
<dbReference type="RefSeq" id="WP_188547714.1">
    <property type="nucleotide sequence ID" value="NZ_BMCU01000007.1"/>
</dbReference>
<dbReference type="GO" id="GO:0030643">
    <property type="term" value="P:intracellular phosphate ion homeostasis"/>
    <property type="evidence" value="ECO:0007669"/>
    <property type="project" value="InterPro"/>
</dbReference>
<evidence type="ECO:0000313" key="4">
    <source>
        <dbReference type="Proteomes" id="UP000654257"/>
    </source>
</evidence>
<dbReference type="EMBL" id="BMCU01000007">
    <property type="protein sequence ID" value="GGG28068.1"/>
    <property type="molecule type" value="Genomic_DNA"/>
</dbReference>
<reference evidence="3" key="2">
    <citation type="submission" date="2020-09" db="EMBL/GenBank/DDBJ databases">
        <authorList>
            <person name="Sun Q."/>
            <person name="Sedlacek I."/>
        </authorList>
    </citation>
    <scope>NUCLEOTIDE SEQUENCE</scope>
    <source>
        <strain evidence="3">CCM 7905</strain>
    </source>
</reference>
<dbReference type="SUPFAM" id="SSF109755">
    <property type="entry name" value="PhoU-like"/>
    <property type="match status" value="1"/>
</dbReference>
<dbReference type="InterPro" id="IPR028366">
    <property type="entry name" value="PhoU"/>
</dbReference>
<dbReference type="AlphaFoldDB" id="A0A917LIE0"/>
<dbReference type="Pfam" id="PF01895">
    <property type="entry name" value="PhoU"/>
    <property type="match status" value="2"/>
</dbReference>
<reference evidence="3" key="1">
    <citation type="journal article" date="2014" name="Int. J. Syst. Evol. Microbiol.">
        <title>Complete genome sequence of Corynebacterium casei LMG S-19264T (=DSM 44701T), isolated from a smear-ripened cheese.</title>
        <authorList>
            <consortium name="US DOE Joint Genome Institute (JGI-PGF)"/>
            <person name="Walter F."/>
            <person name="Albersmeier A."/>
            <person name="Kalinowski J."/>
            <person name="Ruckert C."/>
        </authorList>
    </citation>
    <scope>NUCLEOTIDE SEQUENCE</scope>
    <source>
        <strain evidence="3">CCM 7905</strain>
    </source>
</reference>
<sequence>MRNAYTIELNELNDDLCALAATAREAMVDASRALLERDVHRAEASIARSGYLAELGTRCENRAVALLARQAPVGTDLRQVFSTMRISADLARMGDLAVHIAEAVRRRFPDEIVPDYLEPKFEELGDICLDMADRVRRALGEIAVEPIAHLDDLDARVDRLHDEVIESITDETRGNDVKKAVDVALLCRFYQRYAAQAVDVGQRVVFLVSGSRPENSARAS</sequence>
<keyword evidence="1" id="KW-0813">Transport</keyword>
<evidence type="ECO:0000259" key="2">
    <source>
        <dbReference type="Pfam" id="PF01895"/>
    </source>
</evidence>
<organism evidence="3 4">
    <name type="scientific">Rhodococcoides trifolii</name>
    <dbReference type="NCBI Taxonomy" id="908250"/>
    <lineage>
        <taxon>Bacteria</taxon>
        <taxon>Bacillati</taxon>
        <taxon>Actinomycetota</taxon>
        <taxon>Actinomycetes</taxon>
        <taxon>Mycobacteriales</taxon>
        <taxon>Nocardiaceae</taxon>
        <taxon>Rhodococcoides</taxon>
    </lineage>
</organism>
<proteinExistence type="predicted"/>
<dbReference type="PANTHER" id="PTHR42930">
    <property type="entry name" value="PHOSPHATE-SPECIFIC TRANSPORT SYSTEM ACCESSORY PROTEIN PHOU"/>
    <property type="match status" value="1"/>
</dbReference>
<dbReference type="PANTHER" id="PTHR42930:SF3">
    <property type="entry name" value="PHOSPHATE-SPECIFIC TRANSPORT SYSTEM ACCESSORY PROTEIN PHOU"/>
    <property type="match status" value="1"/>
</dbReference>